<accession>A0A834G298</accession>
<feature type="region of interest" description="Disordered" evidence="1">
    <location>
        <begin position="1"/>
        <end position="47"/>
    </location>
</feature>
<dbReference type="Pfam" id="PF02201">
    <property type="entry name" value="SWIB"/>
    <property type="match status" value="1"/>
</dbReference>
<dbReference type="PROSITE" id="PS51925">
    <property type="entry name" value="SWIB_MDM2"/>
    <property type="match status" value="1"/>
</dbReference>
<comment type="caution">
    <text evidence="3">The sequence shown here is derived from an EMBL/GenBank/DDBJ whole genome shotgun (WGS) entry which is preliminary data.</text>
</comment>
<evidence type="ECO:0000259" key="2">
    <source>
        <dbReference type="PROSITE" id="PS51925"/>
    </source>
</evidence>
<name>A0A834G298_RHOSS</name>
<dbReference type="SMART" id="SM00151">
    <property type="entry name" value="SWIB"/>
    <property type="match status" value="1"/>
</dbReference>
<dbReference type="Proteomes" id="UP000626092">
    <property type="component" value="Unassembled WGS sequence"/>
</dbReference>
<dbReference type="InterPro" id="IPR019835">
    <property type="entry name" value="SWIB_domain"/>
</dbReference>
<dbReference type="Gene3D" id="1.10.245.10">
    <property type="entry name" value="SWIB/MDM2 domain"/>
    <property type="match status" value="1"/>
</dbReference>
<sequence length="150" mass="17371">MEDEVMDERDASQVIRSCSPAERKQVGEAGAGSGDLPKMSCRPREIDKSDNYRKREEEFAEAIRRSKIPVPISEDLMEFFGIKENRMLEREAMVGVWDYCLDKGLVDEEDDIGRVYCDEKLKKLFKVDTFHGFELSLHVVKHLLKRALED</sequence>
<evidence type="ECO:0000313" key="3">
    <source>
        <dbReference type="EMBL" id="KAF7124212.1"/>
    </source>
</evidence>
<dbReference type="OrthoDB" id="1563339at2759"/>
<dbReference type="AlphaFoldDB" id="A0A834G298"/>
<keyword evidence="4" id="KW-1185">Reference proteome</keyword>
<reference evidence="3" key="1">
    <citation type="submission" date="2019-11" db="EMBL/GenBank/DDBJ databases">
        <authorList>
            <person name="Liu Y."/>
            <person name="Hou J."/>
            <person name="Li T.-Q."/>
            <person name="Guan C.-H."/>
            <person name="Wu X."/>
            <person name="Wu H.-Z."/>
            <person name="Ling F."/>
            <person name="Zhang R."/>
            <person name="Shi X.-G."/>
            <person name="Ren J.-P."/>
            <person name="Chen E.-F."/>
            <person name="Sun J.-M."/>
        </authorList>
    </citation>
    <scope>NUCLEOTIDE SEQUENCE</scope>
    <source>
        <strain evidence="3">Adult_tree_wgs_1</strain>
        <tissue evidence="3">Leaves</tissue>
    </source>
</reference>
<protein>
    <recommendedName>
        <fullName evidence="2">DM2 domain-containing protein</fullName>
    </recommendedName>
</protein>
<feature type="domain" description="DM2" evidence="2">
    <location>
        <begin position="65"/>
        <end position="150"/>
    </location>
</feature>
<dbReference type="CDD" id="cd10567">
    <property type="entry name" value="SWIB-MDM2_like"/>
    <property type="match status" value="1"/>
</dbReference>
<dbReference type="SUPFAM" id="SSF47592">
    <property type="entry name" value="SWIB/MDM2 domain"/>
    <property type="match status" value="1"/>
</dbReference>
<evidence type="ECO:0000256" key="1">
    <source>
        <dbReference type="SAM" id="MobiDB-lite"/>
    </source>
</evidence>
<dbReference type="InterPro" id="IPR003121">
    <property type="entry name" value="SWIB_MDM2_domain"/>
</dbReference>
<organism evidence="3 4">
    <name type="scientific">Rhododendron simsii</name>
    <name type="common">Sims's rhododendron</name>
    <dbReference type="NCBI Taxonomy" id="118357"/>
    <lineage>
        <taxon>Eukaryota</taxon>
        <taxon>Viridiplantae</taxon>
        <taxon>Streptophyta</taxon>
        <taxon>Embryophyta</taxon>
        <taxon>Tracheophyta</taxon>
        <taxon>Spermatophyta</taxon>
        <taxon>Magnoliopsida</taxon>
        <taxon>eudicotyledons</taxon>
        <taxon>Gunneridae</taxon>
        <taxon>Pentapetalae</taxon>
        <taxon>asterids</taxon>
        <taxon>Ericales</taxon>
        <taxon>Ericaceae</taxon>
        <taxon>Ericoideae</taxon>
        <taxon>Rhodoreae</taxon>
        <taxon>Rhododendron</taxon>
    </lineage>
</organism>
<dbReference type="EMBL" id="WJXA01000012">
    <property type="protein sequence ID" value="KAF7124212.1"/>
    <property type="molecule type" value="Genomic_DNA"/>
</dbReference>
<proteinExistence type="predicted"/>
<gene>
    <name evidence="3" type="ORF">RHSIM_Rhsim12G0062700</name>
</gene>
<dbReference type="InterPro" id="IPR036885">
    <property type="entry name" value="SWIB_MDM2_dom_sf"/>
</dbReference>
<evidence type="ECO:0000313" key="4">
    <source>
        <dbReference type="Proteomes" id="UP000626092"/>
    </source>
</evidence>